<dbReference type="Gene3D" id="3.20.20.140">
    <property type="entry name" value="Metal-dependent hydrolases"/>
    <property type="match status" value="1"/>
</dbReference>
<proteinExistence type="predicted"/>
<dbReference type="InterPro" id="IPR006680">
    <property type="entry name" value="Amidohydro-rel"/>
</dbReference>
<dbReference type="InterPro" id="IPR011059">
    <property type="entry name" value="Metal-dep_hydrolase_composite"/>
</dbReference>
<evidence type="ECO:0000313" key="2">
    <source>
        <dbReference type="EMBL" id="TDY62810.1"/>
    </source>
</evidence>
<dbReference type="OrthoDB" id="9802793at2"/>
<protein>
    <submittedName>
        <fullName evidence="2">Imidazolonepropionase-like amidohydrolase</fullName>
    </submittedName>
</protein>
<dbReference type="CDD" id="cd01309">
    <property type="entry name" value="Met_dep_hydrolase_C"/>
    <property type="match status" value="1"/>
</dbReference>
<dbReference type="RefSeq" id="WP_133956364.1">
    <property type="nucleotide sequence ID" value="NZ_SORI01000003.1"/>
</dbReference>
<organism evidence="2 3">
    <name type="scientific">Aminivibrio pyruvatiphilus</name>
    <dbReference type="NCBI Taxonomy" id="1005740"/>
    <lineage>
        <taxon>Bacteria</taxon>
        <taxon>Thermotogati</taxon>
        <taxon>Synergistota</taxon>
        <taxon>Synergistia</taxon>
        <taxon>Synergistales</taxon>
        <taxon>Aminobacteriaceae</taxon>
        <taxon>Aminivibrio</taxon>
    </lineage>
</organism>
<keyword evidence="2" id="KW-0378">Hydrolase</keyword>
<reference evidence="2 3" key="1">
    <citation type="submission" date="2019-03" db="EMBL/GenBank/DDBJ databases">
        <title>Genomic Encyclopedia of Type Strains, Phase IV (KMG-IV): sequencing the most valuable type-strain genomes for metagenomic binning, comparative biology and taxonomic classification.</title>
        <authorList>
            <person name="Goeker M."/>
        </authorList>
    </citation>
    <scope>NUCLEOTIDE SEQUENCE [LARGE SCALE GENOMIC DNA]</scope>
    <source>
        <strain evidence="2 3">DSM 25964</strain>
    </source>
</reference>
<dbReference type="Gene3D" id="2.30.40.10">
    <property type="entry name" value="Urease, subunit C, domain 1"/>
    <property type="match status" value="1"/>
</dbReference>
<accession>A0A4R8MAZ9</accession>
<sequence>MKAILAGALETGLGTVLSNVTVFVENGKIADIAEGLDPRNADEVIDASDMIVTPGLIDAHTHMGTYCEGFPESMADANDMVNPVAPHLRILDAIYQDDTAFADALSGGVTCVQTLPGSGNVIGGQGAIIKTSTASGGRKKTVDEMVVKAPSSMKAALGENPIRVYKEKQKLPNTRMGNAALLRQAFVEAENYRNKMIQARTKNEPAERNLQHEALLPVLDGDLSLCVHAHRCDDIATAVRIAGEFSIPFTVEHCTEGHLIAPFLAEKNVFAAVGPTLTGKPKIELRNKTWDTPLALWKAGVHFCIITDHPVVPIEHLSVCLSLAVRAGLPREEALKAVTIYAAEHLGIADRVGSVERGKDADLVIWDGDPLDARSRAVATIIDGETVYSRS</sequence>
<dbReference type="SUPFAM" id="SSF51556">
    <property type="entry name" value="Metallo-dependent hydrolases"/>
    <property type="match status" value="1"/>
</dbReference>
<dbReference type="PANTHER" id="PTHR43135:SF3">
    <property type="entry name" value="ALPHA-D-RIBOSE 1-METHYLPHOSPHONATE 5-TRIPHOSPHATE DIPHOSPHATASE"/>
    <property type="match status" value="1"/>
</dbReference>
<dbReference type="GO" id="GO:0016810">
    <property type="term" value="F:hydrolase activity, acting on carbon-nitrogen (but not peptide) bonds"/>
    <property type="evidence" value="ECO:0007669"/>
    <property type="project" value="InterPro"/>
</dbReference>
<dbReference type="SUPFAM" id="SSF51338">
    <property type="entry name" value="Composite domain of metallo-dependent hydrolases"/>
    <property type="match status" value="1"/>
</dbReference>
<dbReference type="PANTHER" id="PTHR43135">
    <property type="entry name" value="ALPHA-D-RIBOSE 1-METHYLPHOSPHONATE 5-TRIPHOSPHATE DIPHOSPHATASE"/>
    <property type="match status" value="1"/>
</dbReference>
<evidence type="ECO:0000313" key="3">
    <source>
        <dbReference type="Proteomes" id="UP000295066"/>
    </source>
</evidence>
<evidence type="ECO:0000259" key="1">
    <source>
        <dbReference type="Pfam" id="PF01979"/>
    </source>
</evidence>
<dbReference type="Pfam" id="PF01979">
    <property type="entry name" value="Amidohydro_1"/>
    <property type="match status" value="1"/>
</dbReference>
<comment type="caution">
    <text evidence="2">The sequence shown here is derived from an EMBL/GenBank/DDBJ whole genome shotgun (WGS) entry which is preliminary data.</text>
</comment>
<dbReference type="Proteomes" id="UP000295066">
    <property type="component" value="Unassembled WGS sequence"/>
</dbReference>
<gene>
    <name evidence="2" type="ORF">C8D99_10330</name>
</gene>
<keyword evidence="3" id="KW-1185">Reference proteome</keyword>
<feature type="domain" description="Amidohydrolase-related" evidence="1">
    <location>
        <begin position="51"/>
        <end position="375"/>
    </location>
</feature>
<dbReference type="InterPro" id="IPR051781">
    <property type="entry name" value="Metallo-dep_Hydrolase"/>
</dbReference>
<name>A0A4R8MAZ9_9BACT</name>
<dbReference type="EMBL" id="SORI01000003">
    <property type="protein sequence ID" value="TDY62810.1"/>
    <property type="molecule type" value="Genomic_DNA"/>
</dbReference>
<dbReference type="InterPro" id="IPR032466">
    <property type="entry name" value="Metal_Hydrolase"/>
</dbReference>
<dbReference type="AlphaFoldDB" id="A0A4R8MAZ9"/>